<keyword evidence="9 15" id="KW-0418">Kinase</keyword>
<dbReference type="EC" id="2.7.1.166" evidence="4 15"/>
<accession>A0A091AWH6</accession>
<evidence type="ECO:0000256" key="14">
    <source>
        <dbReference type="ARBA" id="ARBA00034417"/>
    </source>
</evidence>
<dbReference type="Gene3D" id="1.10.510.10">
    <property type="entry name" value="Transferase(Phosphotransferase) domain 1"/>
    <property type="match status" value="1"/>
</dbReference>
<sequence>MGIAAAALQTQPFRDERGAGAIVFDRARLPQASAAWLDSAHWNDAAEPVARGGRGAAWFVSGDFGQAVLRHYRRGGLAARFSADRYLWLGEARVRSLAEFHLMSELHAAGLRVPAPLLAGYWREGLGYRAAILVERIEGARPFSEWLAQPASPVWEAAGLSIAHLHHAGVEHADLNANNLLVDPLGRVWIIDFDRGVRRAPESGWREANLRRLARSLAKLSRGGSSEWERGFARLRTAYENAFLHAADHLARGKDRA</sequence>
<evidence type="ECO:0000256" key="1">
    <source>
        <dbReference type="ARBA" id="ARBA00004515"/>
    </source>
</evidence>
<dbReference type="SUPFAM" id="SSF56112">
    <property type="entry name" value="Protein kinase-like (PK-like)"/>
    <property type="match status" value="1"/>
</dbReference>
<keyword evidence="7 15" id="KW-0808">Transferase</keyword>
<evidence type="ECO:0000256" key="2">
    <source>
        <dbReference type="ARBA" id="ARBA00004713"/>
    </source>
</evidence>
<evidence type="ECO:0000313" key="17">
    <source>
        <dbReference type="Proteomes" id="UP000029392"/>
    </source>
</evidence>
<evidence type="ECO:0000256" key="3">
    <source>
        <dbReference type="ARBA" id="ARBA00010327"/>
    </source>
</evidence>
<evidence type="ECO:0000256" key="9">
    <source>
        <dbReference type="ARBA" id="ARBA00022777"/>
    </source>
</evidence>
<evidence type="ECO:0000256" key="13">
    <source>
        <dbReference type="ARBA" id="ARBA00029511"/>
    </source>
</evidence>
<protein>
    <recommendedName>
        <fullName evidence="13 15">3-deoxy-D-manno-octulosonic acid kinase</fullName>
        <shortName evidence="15">Kdo kinase</shortName>
        <ecNumber evidence="4 15">2.7.1.166</ecNumber>
    </recommendedName>
</protein>
<name>A0A091AWH6_9GAMM</name>
<evidence type="ECO:0000313" key="16">
    <source>
        <dbReference type="EMBL" id="KFN42994.1"/>
    </source>
</evidence>
<comment type="pathway">
    <text evidence="2 15">Bacterial outer membrane biogenesis; LPS core biosynthesis.</text>
</comment>
<dbReference type="InterPro" id="IPR011009">
    <property type="entry name" value="Kinase-like_dom_sf"/>
</dbReference>
<keyword evidence="8 15" id="KW-0547">Nucleotide-binding</keyword>
<dbReference type="RefSeq" id="WP_052385946.1">
    <property type="nucleotide sequence ID" value="NZ_AVCH01000195.1"/>
</dbReference>
<evidence type="ECO:0000256" key="12">
    <source>
        <dbReference type="ARBA" id="ARBA00023136"/>
    </source>
</evidence>
<feature type="active site" evidence="15">
    <location>
        <position position="174"/>
    </location>
</feature>
<dbReference type="GO" id="GO:0016301">
    <property type="term" value="F:kinase activity"/>
    <property type="evidence" value="ECO:0007669"/>
    <property type="project" value="UniProtKB-KW"/>
</dbReference>
<comment type="similarity">
    <text evidence="3 15">Belongs to the protein kinase superfamily. KdkA/RfaP family.</text>
</comment>
<proteinExistence type="inferred from homology"/>
<dbReference type="Proteomes" id="UP000029392">
    <property type="component" value="Unassembled WGS sequence"/>
</dbReference>
<keyword evidence="5 15" id="KW-1003">Cell membrane</keyword>
<evidence type="ECO:0000256" key="5">
    <source>
        <dbReference type="ARBA" id="ARBA00022475"/>
    </source>
</evidence>
<dbReference type="GO" id="GO:0005524">
    <property type="term" value="F:ATP binding"/>
    <property type="evidence" value="ECO:0007669"/>
    <property type="project" value="UniProtKB-UniRule"/>
</dbReference>
<keyword evidence="6 15" id="KW-0997">Cell inner membrane</keyword>
<dbReference type="GO" id="GO:0016773">
    <property type="term" value="F:phosphotransferase activity, alcohol group as acceptor"/>
    <property type="evidence" value="ECO:0007669"/>
    <property type="project" value="UniProtKB-UniRule"/>
</dbReference>
<keyword evidence="10 15" id="KW-0067">ATP-binding</keyword>
<dbReference type="InterPro" id="IPR022826">
    <property type="entry name" value="KDO_kinase"/>
</dbReference>
<keyword evidence="11 15" id="KW-0448">Lipopolysaccharide biosynthesis</keyword>
<evidence type="ECO:0000256" key="4">
    <source>
        <dbReference type="ARBA" id="ARBA00011988"/>
    </source>
</evidence>
<evidence type="ECO:0000256" key="15">
    <source>
        <dbReference type="HAMAP-Rule" id="MF_00521"/>
    </source>
</evidence>
<keyword evidence="12 15" id="KW-0472">Membrane</keyword>
<dbReference type="HAMAP" id="MF_00521">
    <property type="entry name" value="KDO_kinase"/>
    <property type="match status" value="1"/>
</dbReference>
<dbReference type="GO" id="GO:0009244">
    <property type="term" value="P:lipopolysaccharide core region biosynthetic process"/>
    <property type="evidence" value="ECO:0007669"/>
    <property type="project" value="UniProtKB-UniRule"/>
</dbReference>
<dbReference type="GO" id="GO:0005886">
    <property type="term" value="C:plasma membrane"/>
    <property type="evidence" value="ECO:0007669"/>
    <property type="project" value="UniProtKB-SubCell"/>
</dbReference>
<evidence type="ECO:0000256" key="8">
    <source>
        <dbReference type="ARBA" id="ARBA00022741"/>
    </source>
</evidence>
<dbReference type="eggNOG" id="COG3642">
    <property type="taxonomic scope" value="Bacteria"/>
</dbReference>
<dbReference type="AlphaFoldDB" id="A0A091AWH6"/>
<dbReference type="EMBL" id="AVCH01000195">
    <property type="protein sequence ID" value="KFN42994.1"/>
    <property type="molecule type" value="Genomic_DNA"/>
</dbReference>
<dbReference type="OrthoDB" id="6854449at2"/>
<evidence type="ECO:0000256" key="7">
    <source>
        <dbReference type="ARBA" id="ARBA00022679"/>
    </source>
</evidence>
<dbReference type="PATRIC" id="fig|1384054.3.peg.2422"/>
<dbReference type="Pfam" id="PF06293">
    <property type="entry name" value="Kdo"/>
    <property type="match status" value="1"/>
</dbReference>
<evidence type="ECO:0000256" key="10">
    <source>
        <dbReference type="ARBA" id="ARBA00022840"/>
    </source>
</evidence>
<evidence type="ECO:0000256" key="6">
    <source>
        <dbReference type="ARBA" id="ARBA00022519"/>
    </source>
</evidence>
<dbReference type="STRING" id="1384054.N790_11135"/>
<comment type="function">
    <text evidence="15">Catalyzes the ATP-dependent phosphorylation of the 3-deoxy-D-manno-octulosonic acid (Kdo) residue in Kdo-lipid IV(A) at the 4-OH position.</text>
</comment>
<organism evidence="16 17">
    <name type="scientific">Arenimonas malthae CC-JY-1</name>
    <dbReference type="NCBI Taxonomy" id="1384054"/>
    <lineage>
        <taxon>Bacteria</taxon>
        <taxon>Pseudomonadati</taxon>
        <taxon>Pseudomonadota</taxon>
        <taxon>Gammaproteobacteria</taxon>
        <taxon>Lysobacterales</taxon>
        <taxon>Lysobacteraceae</taxon>
        <taxon>Arenimonas</taxon>
    </lineage>
</organism>
<keyword evidence="17" id="KW-1185">Reference proteome</keyword>
<dbReference type="UniPathway" id="UPA00958"/>
<comment type="catalytic activity">
    <reaction evidence="14 15">
        <text>an alpha-Kdo-(2-&gt;6)-lipid IVA + ATP = a 4-O-phospho-alpha-Kdo-(2-&gt;6)-lipid IVA + ADP + H(+)</text>
        <dbReference type="Rhea" id="RHEA:74271"/>
        <dbReference type="ChEBI" id="CHEBI:15378"/>
        <dbReference type="ChEBI" id="CHEBI:30616"/>
        <dbReference type="ChEBI" id="CHEBI:176428"/>
        <dbReference type="ChEBI" id="CHEBI:193140"/>
        <dbReference type="ChEBI" id="CHEBI:456216"/>
        <dbReference type="EC" id="2.7.1.166"/>
    </reaction>
</comment>
<comment type="subcellular location">
    <subcellularLocation>
        <location evidence="1 15">Cell inner membrane</location>
        <topology evidence="1 15">Peripheral membrane protein</topology>
        <orientation evidence="1 15">Cytoplasmic side</orientation>
    </subcellularLocation>
</comment>
<comment type="caution">
    <text evidence="16">The sequence shown here is derived from an EMBL/GenBank/DDBJ whole genome shotgun (WGS) entry which is preliminary data.</text>
</comment>
<gene>
    <name evidence="15" type="primary">kdkA</name>
    <name evidence="16" type="ORF">N790_11135</name>
</gene>
<evidence type="ECO:0000256" key="11">
    <source>
        <dbReference type="ARBA" id="ARBA00022985"/>
    </source>
</evidence>
<reference evidence="16 17" key="1">
    <citation type="submission" date="2013-09" db="EMBL/GenBank/DDBJ databases">
        <title>Genome sequencing of Arenimonas malthae.</title>
        <authorList>
            <person name="Chen F."/>
            <person name="Wang G."/>
        </authorList>
    </citation>
    <scope>NUCLEOTIDE SEQUENCE [LARGE SCALE GENOMIC DNA]</scope>
    <source>
        <strain evidence="16 17">CC-JY-1</strain>
    </source>
</reference>
<dbReference type="NCBIfam" id="NF002475">
    <property type="entry name" value="PRK01723.1"/>
    <property type="match status" value="1"/>
</dbReference>